<dbReference type="AlphaFoldDB" id="A0A7J5YI31"/>
<dbReference type="GO" id="GO:0033690">
    <property type="term" value="P:positive regulation of osteoblast proliferation"/>
    <property type="evidence" value="ECO:0007669"/>
    <property type="project" value="TreeGrafter"/>
</dbReference>
<dbReference type="EMBL" id="JAAKFY010000012">
    <property type="protein sequence ID" value="KAF3849124.1"/>
    <property type="molecule type" value="Genomic_DNA"/>
</dbReference>
<dbReference type="OrthoDB" id="8943443at2759"/>
<gene>
    <name evidence="3" type="ORF">F7725_015621</name>
</gene>
<protein>
    <recommendedName>
        <fullName evidence="5">Transmembrane protein 119</fullName>
    </recommendedName>
</protein>
<evidence type="ECO:0000256" key="1">
    <source>
        <dbReference type="SAM" id="MobiDB-lite"/>
    </source>
</evidence>
<accession>A0A7J5YI31</accession>
<evidence type="ECO:0000313" key="4">
    <source>
        <dbReference type="Proteomes" id="UP000518266"/>
    </source>
</evidence>
<dbReference type="GO" id="GO:0030501">
    <property type="term" value="P:positive regulation of bone mineralization"/>
    <property type="evidence" value="ECO:0007669"/>
    <property type="project" value="TreeGrafter"/>
</dbReference>
<reference evidence="3 4" key="1">
    <citation type="submission" date="2020-03" db="EMBL/GenBank/DDBJ databases">
        <title>Dissostichus mawsoni Genome sequencing and assembly.</title>
        <authorList>
            <person name="Park H."/>
        </authorList>
    </citation>
    <scope>NUCLEOTIDE SEQUENCE [LARGE SCALE GENOMIC DNA]</scope>
    <source>
        <strain evidence="3">DM0001</strain>
        <tissue evidence="3">Muscle</tissue>
    </source>
</reference>
<evidence type="ECO:0008006" key="5">
    <source>
        <dbReference type="Google" id="ProtNLM"/>
    </source>
</evidence>
<keyword evidence="4" id="KW-1185">Reference proteome</keyword>
<comment type="caution">
    <text evidence="3">The sequence shown here is derived from an EMBL/GenBank/DDBJ whole genome shotgun (WGS) entry which is preliminary data.</text>
</comment>
<feature type="region of interest" description="Disordered" evidence="1">
    <location>
        <begin position="1"/>
        <end position="29"/>
    </location>
</feature>
<feature type="transmembrane region" description="Helical" evidence="2">
    <location>
        <begin position="177"/>
        <end position="200"/>
    </location>
</feature>
<dbReference type="GO" id="GO:0045669">
    <property type="term" value="P:positive regulation of osteoblast differentiation"/>
    <property type="evidence" value="ECO:0007669"/>
    <property type="project" value="TreeGrafter"/>
</dbReference>
<evidence type="ECO:0000313" key="3">
    <source>
        <dbReference type="EMBL" id="KAF3849124.1"/>
    </source>
</evidence>
<name>A0A7J5YI31_DISMA</name>
<dbReference type="Proteomes" id="UP000518266">
    <property type="component" value="Unassembled WGS sequence"/>
</dbReference>
<dbReference type="InterPro" id="IPR031453">
    <property type="entry name" value="TMEM119"/>
</dbReference>
<dbReference type="GO" id="GO:0001503">
    <property type="term" value="P:ossification"/>
    <property type="evidence" value="ECO:0007669"/>
    <property type="project" value="InterPro"/>
</dbReference>
<dbReference type="GO" id="GO:0005886">
    <property type="term" value="C:plasma membrane"/>
    <property type="evidence" value="ECO:0007669"/>
    <property type="project" value="TreeGrafter"/>
</dbReference>
<keyword evidence="2" id="KW-0812">Transmembrane</keyword>
<feature type="transmembrane region" description="Helical" evidence="2">
    <location>
        <begin position="89"/>
        <end position="107"/>
    </location>
</feature>
<feature type="region of interest" description="Disordered" evidence="1">
    <location>
        <begin position="267"/>
        <end position="358"/>
    </location>
</feature>
<dbReference type="Pfam" id="PF15724">
    <property type="entry name" value="TMEM119"/>
    <property type="match status" value="1"/>
</dbReference>
<dbReference type="PANTHER" id="PTHR28645">
    <property type="entry name" value="TRANSMEMBRANE PROTEIN 119"/>
    <property type="match status" value="1"/>
</dbReference>
<dbReference type="PANTHER" id="PTHR28645:SF1">
    <property type="entry name" value="TRANSMEMBRANE PROTEIN 119"/>
    <property type="match status" value="1"/>
</dbReference>
<keyword evidence="2" id="KW-0472">Membrane</keyword>
<organism evidence="3 4">
    <name type="scientific">Dissostichus mawsoni</name>
    <name type="common">Antarctic cod</name>
    <dbReference type="NCBI Taxonomy" id="36200"/>
    <lineage>
        <taxon>Eukaryota</taxon>
        <taxon>Metazoa</taxon>
        <taxon>Chordata</taxon>
        <taxon>Craniata</taxon>
        <taxon>Vertebrata</taxon>
        <taxon>Euteleostomi</taxon>
        <taxon>Actinopterygii</taxon>
        <taxon>Neopterygii</taxon>
        <taxon>Teleostei</taxon>
        <taxon>Neoteleostei</taxon>
        <taxon>Acanthomorphata</taxon>
        <taxon>Eupercaria</taxon>
        <taxon>Perciformes</taxon>
        <taxon>Notothenioidei</taxon>
        <taxon>Nototheniidae</taxon>
        <taxon>Dissostichus</taxon>
    </lineage>
</organism>
<sequence length="370" mass="40104">MCEGRRAQTLTGRLKGEENSGEALSRQTSSLKSETTEVAWLAEHLQLFAVLSVPHSLFFPDWFHTSSLRGDSNRETSPATVDGETMLPMALHLFGLCVVFCISSSLANPLTFYSSLEGSTDEEEISILTSSLPTGNLSSEYQTTGHLSSEYQTTPVGPVHVETDFLTQAVDFLLQNMLLILVGGSFILLVLLIICGAIIMSRKRKVNAYYPSAFPSKMYVDHMDKTGGAKIFDEVPEKPVPEQESEPVDSHKQLQADIMMAAKRLRTPNKGGDAAEGGEPSEKVADQSPEDSSQADGSILEELLPTLPEEKELCELSDSEAAAGGGPETNPPEEEDPQEPLTGRSLRPSSMIIHNDSASLQLIAGEKTAF</sequence>
<evidence type="ECO:0000256" key="2">
    <source>
        <dbReference type="SAM" id="Phobius"/>
    </source>
</evidence>
<keyword evidence="2" id="KW-1133">Transmembrane helix</keyword>
<proteinExistence type="predicted"/>